<accession>A0ABW5J123</accession>
<dbReference type="PROSITE" id="PS51257">
    <property type="entry name" value="PROKAR_LIPOPROTEIN"/>
    <property type="match status" value="1"/>
</dbReference>
<dbReference type="InterPro" id="IPR011042">
    <property type="entry name" value="6-blade_b-propeller_TolB-like"/>
</dbReference>
<organism evidence="1 2">
    <name type="scientific">Emticicia soli</name>
    <dbReference type="NCBI Taxonomy" id="2027878"/>
    <lineage>
        <taxon>Bacteria</taxon>
        <taxon>Pseudomonadati</taxon>
        <taxon>Bacteroidota</taxon>
        <taxon>Cytophagia</taxon>
        <taxon>Cytophagales</taxon>
        <taxon>Leadbetterellaceae</taxon>
        <taxon>Emticicia</taxon>
    </lineage>
</organism>
<reference evidence="2" key="1">
    <citation type="journal article" date="2019" name="Int. J. Syst. Evol. Microbiol.">
        <title>The Global Catalogue of Microorganisms (GCM) 10K type strain sequencing project: providing services to taxonomists for standard genome sequencing and annotation.</title>
        <authorList>
            <consortium name="The Broad Institute Genomics Platform"/>
            <consortium name="The Broad Institute Genome Sequencing Center for Infectious Disease"/>
            <person name="Wu L."/>
            <person name="Ma J."/>
        </authorList>
    </citation>
    <scope>NUCLEOTIDE SEQUENCE [LARGE SCALE GENOMIC DNA]</scope>
    <source>
        <strain evidence="2">KCTC 52344</strain>
    </source>
</reference>
<keyword evidence="2" id="KW-1185">Reference proteome</keyword>
<protein>
    <submittedName>
        <fullName evidence="1">TolB family protein</fullName>
    </submittedName>
</protein>
<dbReference type="EMBL" id="JBHULC010000001">
    <property type="protein sequence ID" value="MFD2519436.1"/>
    <property type="molecule type" value="Genomic_DNA"/>
</dbReference>
<name>A0ABW5J123_9BACT</name>
<sequence length="393" mass="44700">MQKLTLILICFIVFITTGCQEKKEPSPVGEISSMSVSARKVDGTVILNITALTFGESGMPIPVTFEQAEVWVSEGAAGYSNMKLANTTTATTVKLEALKADKTYYVAVKGIKNGVKTEFSKAIMFTTSSLKPTETLLELQNNWFMSSSADSSYLAYVDANTGEVILQNWRDKTKQVIFKNSASKSYQVKGIYSQGTLLVLETTRNRERAYDYYDFYTKKFTEIPMPDGARVWNCAFSPDGFKMAYTDYNKAGLYIYDVVLKQSRLYSEETFSEYDWAVDGKYINQIRNVTNGSLDAREIVKWDVANGKQAPVRLFEWPDAIQWMSFSHDEQFVLFSSYVSNNADLWIYELKTGKTWQISDVSNFGWLSETEFFVNANKTGNETTWKTYKYKLP</sequence>
<dbReference type="SUPFAM" id="SSF82171">
    <property type="entry name" value="DPP6 N-terminal domain-like"/>
    <property type="match status" value="1"/>
</dbReference>
<proteinExistence type="predicted"/>
<gene>
    <name evidence="1" type="ORF">ACFSR2_00970</name>
</gene>
<dbReference type="Gene3D" id="2.120.10.30">
    <property type="entry name" value="TolB, C-terminal domain"/>
    <property type="match status" value="1"/>
</dbReference>
<evidence type="ECO:0000313" key="1">
    <source>
        <dbReference type="EMBL" id="MFD2519436.1"/>
    </source>
</evidence>
<evidence type="ECO:0000313" key="2">
    <source>
        <dbReference type="Proteomes" id="UP001597510"/>
    </source>
</evidence>
<comment type="caution">
    <text evidence="1">The sequence shown here is derived from an EMBL/GenBank/DDBJ whole genome shotgun (WGS) entry which is preliminary data.</text>
</comment>
<dbReference type="RefSeq" id="WP_340238393.1">
    <property type="nucleotide sequence ID" value="NZ_JBBEWC010000009.1"/>
</dbReference>
<dbReference type="Proteomes" id="UP001597510">
    <property type="component" value="Unassembled WGS sequence"/>
</dbReference>